<evidence type="ECO:0000313" key="2">
    <source>
        <dbReference type="EMBL" id="CAB4875921.1"/>
    </source>
</evidence>
<keyword evidence="1" id="KW-0472">Membrane</keyword>
<reference evidence="2" key="1">
    <citation type="submission" date="2020-05" db="EMBL/GenBank/DDBJ databases">
        <authorList>
            <person name="Chiriac C."/>
            <person name="Salcher M."/>
            <person name="Ghai R."/>
            <person name="Kavagutti S V."/>
        </authorList>
    </citation>
    <scope>NUCLEOTIDE SEQUENCE</scope>
</reference>
<keyword evidence="1" id="KW-1133">Transmembrane helix</keyword>
<feature type="transmembrane region" description="Helical" evidence="1">
    <location>
        <begin position="52"/>
        <end position="75"/>
    </location>
</feature>
<feature type="transmembrane region" description="Helical" evidence="1">
    <location>
        <begin position="22"/>
        <end position="40"/>
    </location>
</feature>
<dbReference type="AlphaFoldDB" id="A0A6J7DZ96"/>
<protein>
    <submittedName>
        <fullName evidence="2">Unannotated protein</fullName>
    </submittedName>
</protein>
<proteinExistence type="predicted"/>
<gene>
    <name evidence="2" type="ORF">UFOPK3423_01005</name>
</gene>
<accession>A0A6J7DZ96</accession>
<name>A0A6J7DZ96_9ZZZZ</name>
<organism evidence="2">
    <name type="scientific">freshwater metagenome</name>
    <dbReference type="NCBI Taxonomy" id="449393"/>
    <lineage>
        <taxon>unclassified sequences</taxon>
        <taxon>metagenomes</taxon>
        <taxon>ecological metagenomes</taxon>
    </lineage>
</organism>
<keyword evidence="1" id="KW-0812">Transmembrane</keyword>
<evidence type="ECO:0000256" key="1">
    <source>
        <dbReference type="SAM" id="Phobius"/>
    </source>
</evidence>
<sequence>MIHAVLAAAETMAVESEKSETFFFVAGGVFAAWAIVVGIAGMKSSGFAASRAVGTAVIGVSVLLAGLTMAAVIVVSS</sequence>
<dbReference type="EMBL" id="CAFBLQ010000104">
    <property type="protein sequence ID" value="CAB4875921.1"/>
    <property type="molecule type" value="Genomic_DNA"/>
</dbReference>